<keyword evidence="4" id="KW-0378">Hydrolase</keyword>
<evidence type="ECO:0000256" key="3">
    <source>
        <dbReference type="SAM" id="Phobius"/>
    </source>
</evidence>
<dbReference type="PANTHER" id="PTHR46819:SF1">
    <property type="entry name" value="EF-HAND CALCIUM-BINDING DOMAIN-CONTAINING PROTEIN 7"/>
    <property type="match status" value="1"/>
</dbReference>
<dbReference type="OMA" id="SIHREVE"/>
<keyword evidence="1" id="KW-0479">Metal-binding</keyword>
<protein>
    <submittedName>
        <fullName evidence="4">Putative P-loop containing nucleoside triphosphate hydrolase</fullName>
    </submittedName>
</protein>
<keyword evidence="3" id="KW-1133">Transmembrane helix</keyword>
<dbReference type="GO" id="GO:0046872">
    <property type="term" value="F:metal ion binding"/>
    <property type="evidence" value="ECO:0007669"/>
    <property type="project" value="UniProtKB-KW"/>
</dbReference>
<dbReference type="InterPro" id="IPR052266">
    <property type="entry name" value="Miro-EF-hand_domain"/>
</dbReference>
<name>A0A251S6G4_HELAN</name>
<dbReference type="Gene3D" id="3.40.50.300">
    <property type="entry name" value="P-loop containing nucleotide triphosphate hydrolases"/>
    <property type="match status" value="1"/>
</dbReference>
<accession>A0A251S6G4</accession>
<proteinExistence type="predicted"/>
<sequence length="136" mass="15270">MVTQHRILYLLKCIYLVIICYHICMFIHSCLFSSLICSSNNSSWIRTIELLGQVASHGESTGYEVPCIIIAAKGDLEPNPTALQDSTRLSQDMGIEAPVPISTRLGDFTDVYKKIVRAAEHPHLSIHREVEVRCIN</sequence>
<keyword evidence="5" id="KW-1185">Reference proteome</keyword>
<dbReference type="STRING" id="4232.A0A251S6G4"/>
<dbReference type="AlphaFoldDB" id="A0A251S6G4"/>
<keyword evidence="2" id="KW-0677">Repeat</keyword>
<dbReference type="InterPro" id="IPR027417">
    <property type="entry name" value="P-loop_NTPase"/>
</dbReference>
<evidence type="ECO:0000313" key="4">
    <source>
        <dbReference type="EMBL" id="OTF94436.1"/>
    </source>
</evidence>
<dbReference type="EMBL" id="CM007904">
    <property type="protein sequence ID" value="OTF94436.1"/>
    <property type="molecule type" value="Genomic_DNA"/>
</dbReference>
<organism evidence="4 5">
    <name type="scientific">Helianthus annuus</name>
    <name type="common">Common sunflower</name>
    <dbReference type="NCBI Taxonomy" id="4232"/>
    <lineage>
        <taxon>Eukaryota</taxon>
        <taxon>Viridiplantae</taxon>
        <taxon>Streptophyta</taxon>
        <taxon>Embryophyta</taxon>
        <taxon>Tracheophyta</taxon>
        <taxon>Spermatophyta</taxon>
        <taxon>Magnoliopsida</taxon>
        <taxon>eudicotyledons</taxon>
        <taxon>Gunneridae</taxon>
        <taxon>Pentapetalae</taxon>
        <taxon>asterids</taxon>
        <taxon>campanulids</taxon>
        <taxon>Asterales</taxon>
        <taxon>Asteraceae</taxon>
        <taxon>Asteroideae</taxon>
        <taxon>Heliantheae alliance</taxon>
        <taxon>Heliantheae</taxon>
        <taxon>Helianthus</taxon>
    </lineage>
</organism>
<keyword evidence="3" id="KW-0812">Transmembrane</keyword>
<keyword evidence="3" id="KW-0472">Membrane</keyword>
<dbReference type="Proteomes" id="UP000215914">
    <property type="component" value="Chromosome 15"/>
</dbReference>
<gene>
    <name evidence="4" type="ORF">HannXRQ_Chr15g0472051</name>
</gene>
<dbReference type="GO" id="GO:0016787">
    <property type="term" value="F:hydrolase activity"/>
    <property type="evidence" value="ECO:0007669"/>
    <property type="project" value="UniProtKB-KW"/>
</dbReference>
<evidence type="ECO:0000256" key="1">
    <source>
        <dbReference type="ARBA" id="ARBA00022723"/>
    </source>
</evidence>
<evidence type="ECO:0000313" key="5">
    <source>
        <dbReference type="Proteomes" id="UP000215914"/>
    </source>
</evidence>
<dbReference type="InParanoid" id="A0A251S6G4"/>
<reference evidence="5" key="1">
    <citation type="journal article" date="2017" name="Nature">
        <title>The sunflower genome provides insights into oil metabolism, flowering and Asterid evolution.</title>
        <authorList>
            <person name="Badouin H."/>
            <person name="Gouzy J."/>
            <person name="Grassa C.J."/>
            <person name="Murat F."/>
            <person name="Staton S.E."/>
            <person name="Cottret L."/>
            <person name="Lelandais-Briere C."/>
            <person name="Owens G.L."/>
            <person name="Carrere S."/>
            <person name="Mayjonade B."/>
            <person name="Legrand L."/>
            <person name="Gill N."/>
            <person name="Kane N.C."/>
            <person name="Bowers J.E."/>
            <person name="Hubner S."/>
            <person name="Bellec A."/>
            <person name="Berard A."/>
            <person name="Berges H."/>
            <person name="Blanchet N."/>
            <person name="Boniface M.C."/>
            <person name="Brunel D."/>
            <person name="Catrice O."/>
            <person name="Chaidir N."/>
            <person name="Claudel C."/>
            <person name="Donnadieu C."/>
            <person name="Faraut T."/>
            <person name="Fievet G."/>
            <person name="Helmstetter N."/>
            <person name="King M."/>
            <person name="Knapp S.J."/>
            <person name="Lai Z."/>
            <person name="Le Paslier M.C."/>
            <person name="Lippi Y."/>
            <person name="Lorenzon L."/>
            <person name="Mandel J.R."/>
            <person name="Marage G."/>
            <person name="Marchand G."/>
            <person name="Marquand E."/>
            <person name="Bret-Mestries E."/>
            <person name="Morien E."/>
            <person name="Nambeesan S."/>
            <person name="Nguyen T."/>
            <person name="Pegot-Espagnet P."/>
            <person name="Pouilly N."/>
            <person name="Raftis F."/>
            <person name="Sallet E."/>
            <person name="Schiex T."/>
            <person name="Thomas J."/>
            <person name="Vandecasteele C."/>
            <person name="Vares D."/>
            <person name="Vear F."/>
            <person name="Vautrin S."/>
            <person name="Crespi M."/>
            <person name="Mangin B."/>
            <person name="Burke J.M."/>
            <person name="Salse J."/>
            <person name="Munos S."/>
            <person name="Vincourt P."/>
            <person name="Rieseberg L.H."/>
            <person name="Langlade N.B."/>
        </authorList>
    </citation>
    <scope>NUCLEOTIDE SEQUENCE [LARGE SCALE GENOMIC DNA]</scope>
    <source>
        <strain evidence="5">cv. SF193</strain>
    </source>
</reference>
<evidence type="ECO:0000256" key="2">
    <source>
        <dbReference type="ARBA" id="ARBA00022737"/>
    </source>
</evidence>
<feature type="transmembrane region" description="Helical" evidence="3">
    <location>
        <begin position="7"/>
        <end position="28"/>
    </location>
</feature>
<dbReference type="PANTHER" id="PTHR46819">
    <property type="entry name" value="EF-HAND CALCIUM-BINDING DOMAIN-CONTAINING PROTEIN 7"/>
    <property type="match status" value="1"/>
</dbReference>